<dbReference type="AlphaFoldDB" id="A0A1M7GMY4"/>
<dbReference type="EMBL" id="FRCK01000004">
    <property type="protein sequence ID" value="SHM17762.1"/>
    <property type="molecule type" value="Genomic_DNA"/>
</dbReference>
<protein>
    <submittedName>
        <fullName evidence="4">Tetratricopeptide repeat-containing protein</fullName>
    </submittedName>
</protein>
<keyword evidence="3" id="KW-0732">Signal</keyword>
<evidence type="ECO:0000256" key="3">
    <source>
        <dbReference type="SAM" id="SignalP"/>
    </source>
</evidence>
<dbReference type="InterPro" id="IPR019734">
    <property type="entry name" value="TPR_rpt"/>
</dbReference>
<reference evidence="5" key="1">
    <citation type="submission" date="2016-11" db="EMBL/GenBank/DDBJ databases">
        <authorList>
            <person name="Varghese N."/>
            <person name="Submissions S."/>
        </authorList>
    </citation>
    <scope>NUCLEOTIDE SEQUENCE [LARGE SCALE GENOMIC DNA]</scope>
    <source>
        <strain evidence="5">DSM 6637</strain>
    </source>
</reference>
<feature type="repeat" description="TPR" evidence="1">
    <location>
        <begin position="406"/>
        <end position="439"/>
    </location>
</feature>
<keyword evidence="5" id="KW-1185">Reference proteome</keyword>
<dbReference type="InterPro" id="IPR011990">
    <property type="entry name" value="TPR-like_helical_dom_sf"/>
</dbReference>
<name>A0A1M7GMY4_9RHOB</name>
<dbReference type="PANTHER" id="PTHR12558:SF13">
    <property type="entry name" value="CELL DIVISION CYCLE PROTEIN 27 HOMOLOG"/>
    <property type="match status" value="1"/>
</dbReference>
<evidence type="ECO:0000313" key="5">
    <source>
        <dbReference type="Proteomes" id="UP000184444"/>
    </source>
</evidence>
<feature type="chain" id="PRO_5012839263" evidence="3">
    <location>
        <begin position="24"/>
        <end position="641"/>
    </location>
</feature>
<feature type="compositionally biased region" description="Acidic residues" evidence="2">
    <location>
        <begin position="630"/>
        <end position="641"/>
    </location>
</feature>
<dbReference type="SMART" id="SM00028">
    <property type="entry name" value="TPR"/>
    <property type="match status" value="6"/>
</dbReference>
<organism evidence="4 5">
    <name type="scientific">Paracoccus solventivorans</name>
    <dbReference type="NCBI Taxonomy" id="53463"/>
    <lineage>
        <taxon>Bacteria</taxon>
        <taxon>Pseudomonadati</taxon>
        <taxon>Pseudomonadota</taxon>
        <taxon>Alphaproteobacteria</taxon>
        <taxon>Rhodobacterales</taxon>
        <taxon>Paracoccaceae</taxon>
        <taxon>Paracoccus</taxon>
    </lineage>
</organism>
<feature type="signal peptide" evidence="3">
    <location>
        <begin position="1"/>
        <end position="23"/>
    </location>
</feature>
<dbReference type="Pfam" id="PF13432">
    <property type="entry name" value="TPR_16"/>
    <property type="match status" value="2"/>
</dbReference>
<dbReference type="Proteomes" id="UP000184444">
    <property type="component" value="Unassembled WGS sequence"/>
</dbReference>
<dbReference type="PANTHER" id="PTHR12558">
    <property type="entry name" value="CELL DIVISION CYCLE 16,23,27"/>
    <property type="match status" value="1"/>
</dbReference>
<evidence type="ECO:0000256" key="1">
    <source>
        <dbReference type="PROSITE-ProRule" id="PRU00339"/>
    </source>
</evidence>
<proteinExistence type="predicted"/>
<evidence type="ECO:0000313" key="4">
    <source>
        <dbReference type="EMBL" id="SHM17762.1"/>
    </source>
</evidence>
<dbReference type="Gene3D" id="1.25.40.10">
    <property type="entry name" value="Tetratricopeptide repeat domain"/>
    <property type="match status" value="2"/>
</dbReference>
<evidence type="ECO:0000256" key="2">
    <source>
        <dbReference type="SAM" id="MobiDB-lite"/>
    </source>
</evidence>
<feature type="region of interest" description="Disordered" evidence="2">
    <location>
        <begin position="610"/>
        <end position="641"/>
    </location>
</feature>
<dbReference type="SUPFAM" id="SSF48452">
    <property type="entry name" value="TPR-like"/>
    <property type="match status" value="3"/>
</dbReference>
<keyword evidence="1" id="KW-0802">TPR repeat</keyword>
<feature type="repeat" description="TPR" evidence="1">
    <location>
        <begin position="446"/>
        <end position="479"/>
    </location>
</feature>
<dbReference type="PROSITE" id="PS50005">
    <property type="entry name" value="TPR"/>
    <property type="match status" value="2"/>
</dbReference>
<dbReference type="STRING" id="53463.SAMN05444389_104228"/>
<sequence>MNPSLILALVAALGPALPTAAGAHRLQAQAVTAESATPPFPVLGQRVSQATDGTYPGLDLRMVTEPAPVPGQAGAYLAARQAAAENDFAAAAQYFSQAVEADPADEFLQDGAIVSLVSAGMVDQAVALADRIEAAGGGTELSALLRRVDRARAEDWPAVLQVLDSMPSDPSAGGPLLDGLFRAWALMGAGRASDAFALLEKMGKEPGAGGMAHFQLALAKASVGDYEGAALLLEDPVASTHLQGLTARVQVLSQLERNDQALALFEPLDRIEDEPQLAALRDRLAAGDRVPFDVVTNAREGLAQVLVTFGGALMGGQETDPLALLYARLAQYLDPDEPDARLLSAQLLMNAGQFDLAERDYEALRAAGQMRPVSELARIDTLARADRLEAAEAAARALTADYPQLAQGWVSLGDVLRQRDRFAEAVPVYDRALEILQAQEDPQASWFALYARGISRERSGDYDGADADFQAALQLQPDQAPILNYLGYSWVDRNIRLDEALRLIERAVELRPDDGYILDSLAWAYYRLGRYADAVAPMERAVTVMSEDSLVNDHMGDIYWMVGRKREAEIQWHRAQSLYKPEDTDTDLPRIRAKLHVGLDAVLKAEAENGGTLPEGFGLPPEPAPQPESENGDAAEDEAQP</sequence>
<accession>A0A1M7GMY4</accession>
<gene>
    <name evidence="4" type="ORF">SAMN05444389_104228</name>
</gene>